<dbReference type="OrthoDB" id="20900at2759"/>
<dbReference type="GO" id="GO:0006364">
    <property type="term" value="P:rRNA processing"/>
    <property type="evidence" value="ECO:0007669"/>
    <property type="project" value="TreeGrafter"/>
</dbReference>
<dbReference type="Pfam" id="PF08167">
    <property type="entry name" value="RIX1"/>
    <property type="match status" value="1"/>
</dbReference>
<evidence type="ECO:0000313" key="6">
    <source>
        <dbReference type="EnsemblMetazoa" id="SCAU012206-PA"/>
    </source>
</evidence>
<evidence type="ECO:0000313" key="7">
    <source>
        <dbReference type="Proteomes" id="UP000095300"/>
    </source>
</evidence>
<evidence type="ECO:0000256" key="3">
    <source>
        <dbReference type="ARBA" id="ARBA00023242"/>
    </source>
</evidence>
<feature type="region of interest" description="Disordered" evidence="4">
    <location>
        <begin position="744"/>
        <end position="787"/>
    </location>
</feature>
<dbReference type="AlphaFoldDB" id="A0A1I8PYA4"/>
<evidence type="ECO:0000256" key="2">
    <source>
        <dbReference type="ARBA" id="ARBA00010511"/>
    </source>
</evidence>
<reference evidence="6" key="1">
    <citation type="submission" date="2020-05" db="UniProtKB">
        <authorList>
            <consortium name="EnsemblMetazoa"/>
        </authorList>
    </citation>
    <scope>IDENTIFICATION</scope>
    <source>
        <strain evidence="6">USDA</strain>
    </source>
</reference>
<evidence type="ECO:0000256" key="1">
    <source>
        <dbReference type="ARBA" id="ARBA00004123"/>
    </source>
</evidence>
<dbReference type="KEGG" id="scac:106091480"/>
<proteinExistence type="inferred from homology"/>
<comment type="similarity">
    <text evidence="2">Belongs to the RIX1/PELP1 family.</text>
</comment>
<protein>
    <recommendedName>
        <fullName evidence="5">Pre-rRNA-processing protein RIX1 N-terminal domain-containing protein</fullName>
    </recommendedName>
</protein>
<dbReference type="GO" id="GO:0005634">
    <property type="term" value="C:nucleus"/>
    <property type="evidence" value="ECO:0007669"/>
    <property type="project" value="UniProtKB-SubCell"/>
</dbReference>
<feature type="compositionally biased region" description="Basic and acidic residues" evidence="4">
    <location>
        <begin position="762"/>
        <end position="781"/>
    </location>
</feature>
<name>A0A1I8PYA4_STOCA</name>
<dbReference type="InterPro" id="IPR016024">
    <property type="entry name" value="ARM-type_fold"/>
</dbReference>
<keyword evidence="7" id="KW-1185">Reference proteome</keyword>
<dbReference type="PANTHER" id="PTHR34105">
    <property type="entry name" value="PROLINE-, GLUTAMIC ACID- AND LEUCINE-RICH PROTEIN 1"/>
    <property type="match status" value="1"/>
</dbReference>
<dbReference type="STRING" id="35570.A0A1I8PYA4"/>
<evidence type="ECO:0000256" key="4">
    <source>
        <dbReference type="SAM" id="MobiDB-lite"/>
    </source>
</evidence>
<dbReference type="PANTHER" id="PTHR34105:SF1">
    <property type="entry name" value="PROLINE-, GLUTAMIC ACID- AND LEUCINE-RICH PROTEIN 1"/>
    <property type="match status" value="1"/>
</dbReference>
<comment type="subcellular location">
    <subcellularLocation>
        <location evidence="1">Nucleus</location>
    </subcellularLocation>
</comment>
<organism evidence="6 7">
    <name type="scientific">Stomoxys calcitrans</name>
    <name type="common">Stable fly</name>
    <name type="synonym">Conops calcitrans</name>
    <dbReference type="NCBI Taxonomy" id="35570"/>
    <lineage>
        <taxon>Eukaryota</taxon>
        <taxon>Metazoa</taxon>
        <taxon>Ecdysozoa</taxon>
        <taxon>Arthropoda</taxon>
        <taxon>Hexapoda</taxon>
        <taxon>Insecta</taxon>
        <taxon>Pterygota</taxon>
        <taxon>Neoptera</taxon>
        <taxon>Endopterygota</taxon>
        <taxon>Diptera</taxon>
        <taxon>Brachycera</taxon>
        <taxon>Muscomorpha</taxon>
        <taxon>Muscoidea</taxon>
        <taxon>Muscidae</taxon>
        <taxon>Stomoxys</taxon>
    </lineage>
</organism>
<keyword evidence="3" id="KW-0539">Nucleus</keyword>
<accession>A0A1I8PYA4</accession>
<gene>
    <name evidence="6" type="primary">106091480</name>
</gene>
<sequence>MEGLLSVIHGVSSADSNYFNIYVDGLDEQVSGLQADQLNDVVQNISSQLSKATTRPLGLRLLNKFLEYSSAEVFNKTGNLWTSLALKACHPQMQPSESSLAYEVLGKIAFHSLQTPELTKSFATGHLSKVYESLNHVPIECAGPALRCVETCLKLYPASSGPSRRTIEKFVARFHDSLQADIVIYNGKCLHLLQQVSGGEIRSSSHKSQWKSYQTQLVGSIHAIFDDMFANCNEMWDDSVVQEHLTLEKLELSDEPVNRAAQLYIRYHNLMQYLIVALKEPFPVEKPILPKMLLGLINRGLSVTCNLLHQNPITDNIAIALLMPKVHIDLLHLLDSLVSVLRGHLLPYYNLILALLMDIMKSTSWSENNGNQKPFGLLRGKIYESISLWCRIQSSASRCDVIAEYLINEILADIIPEQNELTLQVCAGAGKHMSKKMKRQLHKAQNERSKISKPAIKAAKHSMKAQKEDRQQMVCTSALRCLQEMLLSVASFLKPTKIKLLQTTLLQICGNFYELPLDSCHLYNNARCRLECFNVVYVMVTTPHHLSPPPMDLVLMLLNNACCRDGNIGVRNHCKEVIQNLEKLIHPQKESLVFPVDGRDIRNAFIMLGQERLLGDPMVSALNKDESDDENQYDKHLTNEDKTSNDEVQLIEEIDDHVENENIVELMEHESDEEDVQLIGPGDDEDCKIVSPSSNGDAIENVNYDQDDDDCRIVSLTANYDQGRENQKSPDIVLRVDDCDSPMVQQEEDVESNDEVSSPKKPRIENEIDKEEENGKKHLDESLNMDDDQLLEDIAASFVDDLA</sequence>
<dbReference type="VEuPathDB" id="VectorBase:SCAU012206"/>
<dbReference type="EnsemblMetazoa" id="SCAU012206-RA">
    <property type="protein sequence ID" value="SCAU012206-PA"/>
    <property type="gene ID" value="SCAU012206"/>
</dbReference>
<dbReference type="SUPFAM" id="SSF48371">
    <property type="entry name" value="ARM repeat"/>
    <property type="match status" value="1"/>
</dbReference>
<dbReference type="Proteomes" id="UP000095300">
    <property type="component" value="Unassembled WGS sequence"/>
</dbReference>
<dbReference type="InterPro" id="IPR012583">
    <property type="entry name" value="RIX1_N"/>
</dbReference>
<evidence type="ECO:0000259" key="5">
    <source>
        <dbReference type="Pfam" id="PF08167"/>
    </source>
</evidence>
<feature type="domain" description="Pre-rRNA-processing protein RIX1 N-terminal" evidence="5">
    <location>
        <begin position="37"/>
        <end position="174"/>
    </location>
</feature>